<sequence length="365" mass="42121">MLLRLAYLAVANAFAALRLLPMSNRDKDAEILALRHQITVLERQLGDRRPRFDPPDRAMLAALLHPLPRKMLRRMRLVVRPDTVLRWHRDLVRRRHVAASRRKRPGRPPTVRSIRVLVLRLARENPAWGYRRIHGELAALKIRVAASTVWKILKEAGVDPAPARGATTRSAFLRSQAEAVLALDFFETVTPNGQRQYVLAAIEHGTRRVRILGATPHPTATWVTQAARNLVMDLEDAGAKAKFLIRDRDGKFPVLFDEILVDAGMRVLLTGVRVPRMNAVMERWVRTCRHELLDRTLIWNQRHLLHALREFEQHYNEHRPHRTLDQGAPLRPAPEPITDPDELQRLRVRRHDRLGGILHEYRHAA</sequence>
<evidence type="ECO:0000313" key="3">
    <source>
        <dbReference type="Proteomes" id="UP001551482"/>
    </source>
</evidence>
<reference evidence="2 3" key="1">
    <citation type="submission" date="2024-06" db="EMBL/GenBank/DDBJ databases">
        <title>The Natural Products Discovery Center: Release of the First 8490 Sequenced Strains for Exploring Actinobacteria Biosynthetic Diversity.</title>
        <authorList>
            <person name="Kalkreuter E."/>
            <person name="Kautsar S.A."/>
            <person name="Yang D."/>
            <person name="Bader C.D."/>
            <person name="Teijaro C.N."/>
            <person name="Fluegel L."/>
            <person name="Davis C.M."/>
            <person name="Simpson J.R."/>
            <person name="Lauterbach L."/>
            <person name="Steele A.D."/>
            <person name="Gui C."/>
            <person name="Meng S."/>
            <person name="Li G."/>
            <person name="Viehrig K."/>
            <person name="Ye F."/>
            <person name="Su P."/>
            <person name="Kiefer A.F."/>
            <person name="Nichols A."/>
            <person name="Cepeda A.J."/>
            <person name="Yan W."/>
            <person name="Fan B."/>
            <person name="Jiang Y."/>
            <person name="Adhikari A."/>
            <person name="Zheng C.-J."/>
            <person name="Schuster L."/>
            <person name="Cowan T.M."/>
            <person name="Smanski M.J."/>
            <person name="Chevrette M.G."/>
            <person name="De Carvalho L.P.S."/>
            <person name="Shen B."/>
        </authorList>
    </citation>
    <scope>NUCLEOTIDE SEQUENCE [LARGE SCALE GENOMIC DNA]</scope>
    <source>
        <strain evidence="2 3">NPDC048946</strain>
    </source>
</reference>
<dbReference type="InterPro" id="IPR009057">
    <property type="entry name" value="Homeodomain-like_sf"/>
</dbReference>
<organism evidence="2 3">
    <name type="scientific">Streptodolium elevatio</name>
    <dbReference type="NCBI Taxonomy" id="3157996"/>
    <lineage>
        <taxon>Bacteria</taxon>
        <taxon>Bacillati</taxon>
        <taxon>Actinomycetota</taxon>
        <taxon>Actinomycetes</taxon>
        <taxon>Kitasatosporales</taxon>
        <taxon>Streptomycetaceae</taxon>
        <taxon>Streptodolium</taxon>
    </lineage>
</organism>
<accession>A0ABV3DWU9</accession>
<gene>
    <name evidence="2" type="ORF">AB0C36_43015</name>
</gene>
<feature type="domain" description="Integrase catalytic" evidence="1">
    <location>
        <begin position="158"/>
        <end position="337"/>
    </location>
</feature>
<dbReference type="Proteomes" id="UP001551482">
    <property type="component" value="Unassembled WGS sequence"/>
</dbReference>
<name>A0ABV3DWU9_9ACTN</name>
<dbReference type="InterPro" id="IPR036397">
    <property type="entry name" value="RNaseH_sf"/>
</dbReference>
<dbReference type="InterPro" id="IPR001584">
    <property type="entry name" value="Integrase_cat-core"/>
</dbReference>
<dbReference type="Pfam" id="PF13683">
    <property type="entry name" value="rve_3"/>
    <property type="match status" value="1"/>
</dbReference>
<dbReference type="PROSITE" id="PS50994">
    <property type="entry name" value="INTEGRASE"/>
    <property type="match status" value="1"/>
</dbReference>
<dbReference type="Gene3D" id="3.30.420.10">
    <property type="entry name" value="Ribonuclease H-like superfamily/Ribonuclease H"/>
    <property type="match status" value="1"/>
</dbReference>
<proteinExistence type="predicted"/>
<keyword evidence="3" id="KW-1185">Reference proteome</keyword>
<dbReference type="SUPFAM" id="SSF53098">
    <property type="entry name" value="Ribonuclease H-like"/>
    <property type="match status" value="1"/>
</dbReference>
<dbReference type="EMBL" id="JBEZFP010000279">
    <property type="protein sequence ID" value="MEU8140240.1"/>
    <property type="molecule type" value="Genomic_DNA"/>
</dbReference>
<evidence type="ECO:0000259" key="1">
    <source>
        <dbReference type="PROSITE" id="PS50994"/>
    </source>
</evidence>
<dbReference type="RefSeq" id="WP_358365237.1">
    <property type="nucleotide sequence ID" value="NZ_JBEZFP010000279.1"/>
</dbReference>
<comment type="caution">
    <text evidence="2">The sequence shown here is derived from an EMBL/GenBank/DDBJ whole genome shotgun (WGS) entry which is preliminary data.</text>
</comment>
<protein>
    <submittedName>
        <fullName evidence="2">Integrase core domain-containing protein</fullName>
    </submittedName>
</protein>
<dbReference type="InterPro" id="IPR012337">
    <property type="entry name" value="RNaseH-like_sf"/>
</dbReference>
<dbReference type="SUPFAM" id="SSF46689">
    <property type="entry name" value="Homeodomain-like"/>
    <property type="match status" value="1"/>
</dbReference>
<evidence type="ECO:0000313" key="2">
    <source>
        <dbReference type="EMBL" id="MEU8140240.1"/>
    </source>
</evidence>